<dbReference type="Pfam" id="PF13640">
    <property type="entry name" value="2OG-FeII_Oxy_3"/>
    <property type="match status" value="1"/>
</dbReference>
<accession>A0A0B5EHB4</accession>
<dbReference type="KEGG" id="sals:SLNWT_1197"/>
<dbReference type="EMBL" id="CP010519">
    <property type="protein sequence ID" value="AJE81573.1"/>
    <property type="molecule type" value="Genomic_DNA"/>
</dbReference>
<dbReference type="InterPro" id="IPR044862">
    <property type="entry name" value="Pro_4_hyd_alph_FE2OG_OXY"/>
</dbReference>
<protein>
    <recommendedName>
        <fullName evidence="1">Prolyl 4-hydroxylase alpha subunit Fe(2+) 2OG dioxygenase domain-containing protein</fullName>
    </recommendedName>
</protein>
<dbReference type="Gene3D" id="2.60.120.620">
    <property type="entry name" value="q2cbj1_9rhob like domain"/>
    <property type="match status" value="1"/>
</dbReference>
<sequence length="237" mass="26143">MIHIAETLTVSSIENFLTPDEIITLTTVIDDALGEDGLRRFDTERTTTLHSIPGHNSEQAMAVYEPAGRLEIHPPPETAAKILAHAVERSMPALRRALPALTSCREWMYVEYAPGQHITPHVDGIAPAPTDPVRQLAGISVVLDHAENGGEFFVETTSHPALWSDQHGDDGYHPDMAFTHDGADHSADWFRTMPRTRWNVRPAPGTALLYGSQVTHGTEPVCAGRERKFISWLISEA</sequence>
<evidence type="ECO:0000259" key="1">
    <source>
        <dbReference type="Pfam" id="PF13640"/>
    </source>
</evidence>
<name>A0A0B5EHB4_STRA4</name>
<feature type="domain" description="Prolyl 4-hydroxylase alpha subunit Fe(2+) 2OG dioxygenase" evidence="1">
    <location>
        <begin position="109"/>
        <end position="230"/>
    </location>
</feature>
<evidence type="ECO:0000313" key="2">
    <source>
        <dbReference type="EMBL" id="AJE81573.1"/>
    </source>
</evidence>
<keyword evidence="3" id="KW-1185">Reference proteome</keyword>
<proteinExistence type="predicted"/>
<gene>
    <name evidence="2" type="ORF">SLNWT_1197</name>
</gene>
<reference evidence="2 3" key="1">
    <citation type="submission" date="2015-01" db="EMBL/GenBank/DDBJ databases">
        <title>Enhanced salinomycin production by adjusting the supply of polyketide extender units in Streptomyce albus DSM 41398.</title>
        <authorList>
            <person name="Lu C."/>
        </authorList>
    </citation>
    <scope>NUCLEOTIDE SEQUENCE [LARGE SCALE GENOMIC DNA]</scope>
    <source>
        <strain evidence="3">ATCC 21838 / DSM 41398 / FERM P-419 / JCM 4703 / NBRC 107858</strain>
    </source>
</reference>
<dbReference type="Proteomes" id="UP000031523">
    <property type="component" value="Chromosome"/>
</dbReference>
<evidence type="ECO:0000313" key="3">
    <source>
        <dbReference type="Proteomes" id="UP000031523"/>
    </source>
</evidence>
<dbReference type="AlphaFoldDB" id="A0A0B5EHB4"/>
<organism evidence="2 3">
    <name type="scientific">Streptomyces albus (strain ATCC 21838 / DSM 41398 / FERM P-419 / JCM 4703 / NBRC 107858)</name>
    <dbReference type="NCBI Taxonomy" id="1081613"/>
    <lineage>
        <taxon>Bacteria</taxon>
        <taxon>Bacillati</taxon>
        <taxon>Actinomycetota</taxon>
        <taxon>Actinomycetes</taxon>
        <taxon>Kitasatosporales</taxon>
        <taxon>Streptomycetaceae</taxon>
        <taxon>Streptomyces</taxon>
    </lineage>
</organism>